<gene>
    <name evidence="2" type="ORF">BEK98_22005</name>
</gene>
<sequence>MRVSPAVRMLRATVFAVLCVLLAAGAHVLATGQAPPVWVQIAAVVPVLAAGCLLGGRERSLAGIGGGTLAAQGGLHLVFHAAQPHHHTTMAMQAMHGMSMSHPHALTPHATAVHLGAAAVLTWWLRRGEAALWSLLRWAITLVPGLAAWWQVARGVRVVPAEAGLVRQAADEAWSLRRTRLRYAVHRRGPPAGMSYVI</sequence>
<feature type="transmembrane region" description="Helical" evidence="1">
    <location>
        <begin position="105"/>
        <end position="125"/>
    </location>
</feature>
<evidence type="ECO:0000313" key="3">
    <source>
        <dbReference type="Proteomes" id="UP000215483"/>
    </source>
</evidence>
<dbReference type="AlphaFoldDB" id="A0A233SDK8"/>
<feature type="transmembrane region" description="Helical" evidence="1">
    <location>
        <begin position="38"/>
        <end position="56"/>
    </location>
</feature>
<dbReference type="EMBL" id="MCGQ01000017">
    <property type="protein sequence ID" value="OXY93743.1"/>
    <property type="molecule type" value="Genomic_DNA"/>
</dbReference>
<evidence type="ECO:0000256" key="1">
    <source>
        <dbReference type="SAM" id="Phobius"/>
    </source>
</evidence>
<feature type="transmembrane region" description="Helical" evidence="1">
    <location>
        <begin position="131"/>
        <end position="150"/>
    </location>
</feature>
<keyword evidence="3" id="KW-1185">Reference proteome</keyword>
<accession>A0A233SDK8</accession>
<evidence type="ECO:0000313" key="2">
    <source>
        <dbReference type="EMBL" id="OXY93743.1"/>
    </source>
</evidence>
<organism evidence="2 3">
    <name type="scientific">Streptomyces diastatochromogenes</name>
    <dbReference type="NCBI Taxonomy" id="42236"/>
    <lineage>
        <taxon>Bacteria</taxon>
        <taxon>Bacillati</taxon>
        <taxon>Actinomycetota</taxon>
        <taxon>Actinomycetes</taxon>
        <taxon>Kitasatosporales</taxon>
        <taxon>Streptomycetaceae</taxon>
        <taxon>Streptomyces</taxon>
    </lineage>
</organism>
<proteinExistence type="predicted"/>
<reference evidence="2 3" key="1">
    <citation type="submission" date="2016-07" db="EMBL/GenBank/DDBJ databases">
        <title>Draft genome of Streptomyces diastatochromogenes.</title>
        <authorList>
            <person name="Podduturi R."/>
            <person name="Lukassen M.B."/>
            <person name="Clausen N."/>
            <person name="Nielsen J.L."/>
            <person name="Jorgensen N.O."/>
        </authorList>
    </citation>
    <scope>NUCLEOTIDE SEQUENCE [LARGE SCALE GENOMIC DNA]</scope>
    <source>
        <strain evidence="2 3">DSM 40608</strain>
    </source>
</reference>
<keyword evidence="1" id="KW-0472">Membrane</keyword>
<comment type="caution">
    <text evidence="2">The sequence shown here is derived from an EMBL/GenBank/DDBJ whole genome shotgun (WGS) entry which is preliminary data.</text>
</comment>
<keyword evidence="1" id="KW-0812">Transmembrane</keyword>
<name>A0A233SDK8_STRDA</name>
<dbReference type="Proteomes" id="UP000215483">
    <property type="component" value="Unassembled WGS sequence"/>
</dbReference>
<protein>
    <submittedName>
        <fullName evidence="2">Uncharacterized protein</fullName>
    </submittedName>
</protein>
<keyword evidence="1" id="KW-1133">Transmembrane helix</keyword>